<dbReference type="InterPro" id="IPR058595">
    <property type="entry name" value="Avidin-like"/>
</dbReference>
<comment type="caution">
    <text evidence="1">The sequence shown here is derived from an EMBL/GenBank/DDBJ whole genome shotgun (WGS) entry which is preliminary data.</text>
</comment>
<name>N8ZTR9_9GAMM</name>
<reference evidence="1 2" key="1">
    <citation type="submission" date="2013-02" db="EMBL/GenBank/DDBJ databases">
        <title>The Genome Sequence of Acinetobacter gerneri CIP 107464.</title>
        <authorList>
            <consortium name="The Broad Institute Genome Sequencing Platform"/>
            <consortium name="The Broad Institute Genome Sequencing Center for Infectious Disease"/>
            <person name="Cerqueira G."/>
            <person name="Feldgarden M."/>
            <person name="Courvalin P."/>
            <person name="Perichon B."/>
            <person name="Grillot-Courvalin C."/>
            <person name="Clermont D."/>
            <person name="Rocha E."/>
            <person name="Yoon E.-J."/>
            <person name="Nemec A."/>
            <person name="Walker B."/>
            <person name="Young S.K."/>
            <person name="Zeng Q."/>
            <person name="Gargeya S."/>
            <person name="Fitzgerald M."/>
            <person name="Haas B."/>
            <person name="Abouelleil A."/>
            <person name="Alvarado L."/>
            <person name="Arachchi H.M."/>
            <person name="Berlin A.M."/>
            <person name="Chapman S.B."/>
            <person name="Dewar J."/>
            <person name="Goldberg J."/>
            <person name="Griggs A."/>
            <person name="Gujja S."/>
            <person name="Hansen M."/>
            <person name="Howarth C."/>
            <person name="Imamovic A."/>
            <person name="Larimer J."/>
            <person name="McCowan C."/>
            <person name="Murphy C."/>
            <person name="Neiman D."/>
            <person name="Pearson M."/>
            <person name="Priest M."/>
            <person name="Roberts A."/>
            <person name="Saif S."/>
            <person name="Shea T."/>
            <person name="Sisk P."/>
            <person name="Sykes S."/>
            <person name="Wortman J."/>
            <person name="Nusbaum C."/>
            <person name="Birren B."/>
        </authorList>
    </citation>
    <scope>NUCLEOTIDE SEQUENCE [LARGE SCALE GENOMIC DNA]</scope>
    <source>
        <strain evidence="1 2">CIP 107464</strain>
    </source>
</reference>
<dbReference type="STRING" id="202952.GCA_000747725_03705"/>
<accession>N8ZTR9</accession>
<dbReference type="HOGENOM" id="CLU_146218_1_0_6"/>
<dbReference type="Pfam" id="PF26421">
    <property type="entry name" value="Avidin_like"/>
    <property type="match status" value="1"/>
</dbReference>
<dbReference type="eggNOG" id="ENOG5033FIP">
    <property type="taxonomic scope" value="Bacteria"/>
</dbReference>
<protein>
    <recommendedName>
        <fullName evidence="3">N-acetylglutamate synthase</fullName>
    </recommendedName>
</protein>
<dbReference type="GeneID" id="84208280"/>
<dbReference type="PATRIC" id="fig|1120926.3.peg.825"/>
<keyword evidence="2" id="KW-1185">Reference proteome</keyword>
<evidence type="ECO:0000313" key="1">
    <source>
        <dbReference type="EMBL" id="ENV34895.1"/>
    </source>
</evidence>
<evidence type="ECO:0008006" key="3">
    <source>
        <dbReference type="Google" id="ProtNLM"/>
    </source>
</evidence>
<dbReference type="RefSeq" id="WP_004857284.1">
    <property type="nucleotide sequence ID" value="NZ_ASYY01000085.1"/>
</dbReference>
<organism evidence="1 2">
    <name type="scientific">Acinetobacter gerneri DSM 14967 = CIP 107464 = MTCC 9824</name>
    <dbReference type="NCBI Taxonomy" id="1120926"/>
    <lineage>
        <taxon>Bacteria</taxon>
        <taxon>Pseudomonadati</taxon>
        <taxon>Pseudomonadota</taxon>
        <taxon>Gammaproteobacteria</taxon>
        <taxon>Moraxellales</taxon>
        <taxon>Moraxellaceae</taxon>
        <taxon>Acinetobacter</taxon>
    </lineage>
</organism>
<sequence>MLNLLNNKVFMSVANTANGDVNSATRFYYNQKNGVVTATYSGGFVVKGSIIGKMLDEYNFEICYQHLTVAGELKAGHCKSKISLLDNDVIKIDETWKFLTGDQAEGTSELVEVVLN</sequence>
<proteinExistence type="predicted"/>
<evidence type="ECO:0000313" key="2">
    <source>
        <dbReference type="Proteomes" id="UP000013117"/>
    </source>
</evidence>
<dbReference type="Proteomes" id="UP000013117">
    <property type="component" value="Unassembled WGS sequence"/>
</dbReference>
<dbReference type="OrthoDB" id="5684515at2"/>
<dbReference type="AlphaFoldDB" id="N8ZTR9"/>
<gene>
    <name evidence="1" type="ORF">F960_00866</name>
</gene>
<dbReference type="EMBL" id="APPN01000051">
    <property type="protein sequence ID" value="ENV34895.1"/>
    <property type="molecule type" value="Genomic_DNA"/>
</dbReference>